<dbReference type="Gene3D" id="3.40.190.10">
    <property type="entry name" value="Periplasmic binding protein-like II"/>
    <property type="match status" value="2"/>
</dbReference>
<dbReference type="Proteomes" id="UP000011566">
    <property type="component" value="Unassembled WGS sequence"/>
</dbReference>
<dbReference type="Pfam" id="PF00497">
    <property type="entry name" value="SBP_bac_3"/>
    <property type="match status" value="1"/>
</dbReference>
<dbReference type="PANTHER" id="PTHR35936">
    <property type="entry name" value="MEMBRANE-BOUND LYTIC MUREIN TRANSGLYCOSYLASE F"/>
    <property type="match status" value="1"/>
</dbReference>
<gene>
    <name evidence="4" type="ORF">C447_05942</name>
</gene>
<dbReference type="EMBL" id="AOMB01000015">
    <property type="protein sequence ID" value="EMA39774.1"/>
    <property type="molecule type" value="Genomic_DNA"/>
</dbReference>
<evidence type="ECO:0000313" key="4">
    <source>
        <dbReference type="EMBL" id="EMA39774.1"/>
    </source>
</evidence>
<dbReference type="RefSeq" id="WP_007691838.1">
    <property type="nucleotide sequence ID" value="NZ_AJRK01000380.1"/>
</dbReference>
<proteinExistence type="predicted"/>
<protein>
    <submittedName>
        <fullName evidence="4">ABC-type glutamine/glutamate/polar amino acids transport system, substrate-binding protein</fullName>
    </submittedName>
</protein>
<reference evidence="4 5" key="1">
    <citation type="journal article" date="2014" name="PLoS Genet.">
        <title>Phylogenetically driven sequencing of extremely halophilic archaea reveals strategies for static and dynamic osmo-response.</title>
        <authorList>
            <person name="Becker E.A."/>
            <person name="Seitzer P.M."/>
            <person name="Tritt A."/>
            <person name="Larsen D."/>
            <person name="Krusor M."/>
            <person name="Yao A.I."/>
            <person name="Wu D."/>
            <person name="Madern D."/>
            <person name="Eisen J.A."/>
            <person name="Darling A.E."/>
            <person name="Facciotti M.T."/>
        </authorList>
    </citation>
    <scope>NUCLEOTIDE SEQUENCE [LARGE SCALE GENOMIC DNA]</scope>
    <source>
        <strain evidence="4 5">100A6</strain>
    </source>
</reference>
<evidence type="ECO:0000259" key="3">
    <source>
        <dbReference type="SMART" id="SM00062"/>
    </source>
</evidence>
<feature type="compositionally biased region" description="Low complexity" evidence="2">
    <location>
        <begin position="61"/>
        <end position="78"/>
    </location>
</feature>
<evidence type="ECO:0000313" key="5">
    <source>
        <dbReference type="Proteomes" id="UP000011566"/>
    </source>
</evidence>
<feature type="domain" description="Solute-binding protein family 3/N-terminal" evidence="3">
    <location>
        <begin position="73"/>
        <end position="310"/>
    </location>
</feature>
<sequence length="311" mass="32629">MAKDRSATRRGYLKATGAGVAALSLAGCTGGSGGNNSSENGSGGGGSGSGTTGNGSGGTASGNASGGSNNQQSISIGSDIPYKPFEYRTNEDELVGFDVDIAKAVFGEQLGMTPQFQATSFDSIIPSLNNNNFRVIMSAMTINDDRAEKVDFSDPYFTAYQTIITLQNSDISGKADLKGQTVGVQKGTTGADAAAGLKEEFDGDLSIESYDQIPDAFSALMNNQVAAVINDNTVNAGFVNENSDAVRFVEGDGEAANQGKNAPSYLTLTVEEYGIAFRQNDDDLRKRVNEALSTIRDDGTYDEIYNEYFDG</sequence>
<keyword evidence="1" id="KW-0732">Signal</keyword>
<dbReference type="PANTHER" id="PTHR35936:SF19">
    <property type="entry name" value="AMINO-ACID-BINDING PROTEIN YXEM-RELATED"/>
    <property type="match status" value="1"/>
</dbReference>
<dbReference type="PATRIC" id="fig|1132509.6.peg.1360"/>
<dbReference type="CDD" id="cd13624">
    <property type="entry name" value="PBP2_Arg_Lys_His"/>
    <property type="match status" value="1"/>
</dbReference>
<keyword evidence="5" id="KW-1185">Reference proteome</keyword>
<feature type="compositionally biased region" description="Gly residues" evidence="2">
    <location>
        <begin position="41"/>
        <end position="60"/>
    </location>
</feature>
<dbReference type="PROSITE" id="PS51257">
    <property type="entry name" value="PROKAR_LIPOPROTEIN"/>
    <property type="match status" value="1"/>
</dbReference>
<dbReference type="SMART" id="SM00062">
    <property type="entry name" value="PBPb"/>
    <property type="match status" value="1"/>
</dbReference>
<dbReference type="SUPFAM" id="SSF53850">
    <property type="entry name" value="Periplasmic binding protein-like II"/>
    <property type="match status" value="1"/>
</dbReference>
<dbReference type="OrthoDB" id="30671at2157"/>
<evidence type="ECO:0000256" key="2">
    <source>
        <dbReference type="SAM" id="MobiDB-lite"/>
    </source>
</evidence>
<comment type="caution">
    <text evidence="4">The sequence shown here is derived from an EMBL/GenBank/DDBJ whole genome shotgun (WGS) entry which is preliminary data.</text>
</comment>
<accession>M0M560</accession>
<dbReference type="AlphaFoldDB" id="M0M560"/>
<name>M0M560_9EURY</name>
<dbReference type="InterPro" id="IPR001638">
    <property type="entry name" value="Solute-binding_3/MltF_N"/>
</dbReference>
<evidence type="ECO:0000256" key="1">
    <source>
        <dbReference type="ARBA" id="ARBA00022729"/>
    </source>
</evidence>
<feature type="region of interest" description="Disordered" evidence="2">
    <location>
        <begin position="29"/>
        <end position="79"/>
    </location>
</feature>
<organism evidence="4 5">
    <name type="scientific">Halococcus hamelinensis 100A6</name>
    <dbReference type="NCBI Taxonomy" id="1132509"/>
    <lineage>
        <taxon>Archaea</taxon>
        <taxon>Methanobacteriati</taxon>
        <taxon>Methanobacteriota</taxon>
        <taxon>Stenosarchaea group</taxon>
        <taxon>Halobacteria</taxon>
        <taxon>Halobacteriales</taxon>
        <taxon>Halococcaceae</taxon>
        <taxon>Halococcus</taxon>
    </lineage>
</organism>
<dbReference type="eggNOG" id="arCOG01799">
    <property type="taxonomic scope" value="Archaea"/>
</dbReference>